<feature type="compositionally biased region" description="Low complexity" evidence="1">
    <location>
        <begin position="77"/>
        <end position="93"/>
    </location>
</feature>
<evidence type="ECO:0000313" key="4">
    <source>
        <dbReference type="Proteomes" id="UP000019116"/>
    </source>
</evidence>
<evidence type="ECO:0000256" key="2">
    <source>
        <dbReference type="SAM" id="SignalP"/>
    </source>
</evidence>
<dbReference type="Gramene" id="TraesLAC1D03G00549040.1">
    <property type="protein sequence ID" value="TraesLAC1D03G00549040.1.CDS1"/>
    <property type="gene ID" value="TraesLAC1D03G00549040"/>
</dbReference>
<keyword evidence="4" id="KW-1185">Reference proteome</keyword>
<dbReference type="Gramene" id="TraesMAC1D03G00544700.1">
    <property type="protein sequence ID" value="TraesMAC1D03G00544700.1.CDS1"/>
    <property type="gene ID" value="TraesMAC1D03G00544700"/>
</dbReference>
<dbReference type="Gramene" id="TraesCLE_scaffold_127065_01G000200.1">
    <property type="protein sequence ID" value="TraesCLE_scaffold_127065_01G000200.1"/>
    <property type="gene ID" value="TraesCLE_scaffold_127065_01G000200"/>
</dbReference>
<dbReference type="Gramene" id="TraesWEE_scaffold_122734_01G000100.1">
    <property type="protein sequence ID" value="TraesWEE_scaffold_122734_01G000100.1"/>
    <property type="gene ID" value="TraesWEE_scaffold_122734_01G000100"/>
</dbReference>
<dbReference type="Gramene" id="TraesJAG1D03G00544570.1">
    <property type="protein sequence ID" value="TraesJAG1D03G00544570.1.CDS1"/>
    <property type="gene ID" value="TraesJAG1D03G00544570"/>
</dbReference>
<accession>A0A3B6A0V3</accession>
<proteinExistence type="predicted"/>
<dbReference type="Gramene" id="TraesLDM1D03G00547620.1">
    <property type="protein sequence ID" value="TraesLDM1D03G00547620.1.CDS1"/>
    <property type="gene ID" value="TraesLDM1D03G00547620"/>
</dbReference>
<feature type="region of interest" description="Disordered" evidence="1">
    <location>
        <begin position="76"/>
        <end position="104"/>
    </location>
</feature>
<dbReference type="OMA" id="RCSPCQG"/>
<dbReference type="Gramene" id="TraesSYM1D03G00552270.1">
    <property type="protein sequence ID" value="TraesSYM1D03G00552270.1.CDS1"/>
    <property type="gene ID" value="TraesSYM1D03G00552270"/>
</dbReference>
<evidence type="ECO:0000313" key="3">
    <source>
        <dbReference type="EnsemblPlants" id="TraesCS1D02G352800.1.cds1"/>
    </source>
</evidence>
<dbReference type="Gramene" id="TraesCAD_scaffold_012093_01G000200.1">
    <property type="protein sequence ID" value="TraesCAD_scaffold_012093_01G000200.1"/>
    <property type="gene ID" value="TraesCAD_scaffold_012093_01G000200"/>
</dbReference>
<dbReference type="Gramene" id="TraesJUL1D03G00548200.1">
    <property type="protein sequence ID" value="TraesJUL1D03G00548200.1.CDS1"/>
    <property type="gene ID" value="TraesJUL1D03G00548200"/>
</dbReference>
<organism evidence="3">
    <name type="scientific">Triticum aestivum</name>
    <name type="common">Wheat</name>
    <dbReference type="NCBI Taxonomy" id="4565"/>
    <lineage>
        <taxon>Eukaryota</taxon>
        <taxon>Viridiplantae</taxon>
        <taxon>Streptophyta</taxon>
        <taxon>Embryophyta</taxon>
        <taxon>Tracheophyta</taxon>
        <taxon>Spermatophyta</taxon>
        <taxon>Magnoliopsida</taxon>
        <taxon>Liliopsida</taxon>
        <taxon>Poales</taxon>
        <taxon>Poaceae</taxon>
        <taxon>BOP clade</taxon>
        <taxon>Pooideae</taxon>
        <taxon>Triticodae</taxon>
        <taxon>Triticeae</taxon>
        <taxon>Triticinae</taxon>
        <taxon>Triticum</taxon>
    </lineage>
</organism>
<dbReference type="Gramene" id="TraesROB_scaffold_025493_01G000300.1">
    <property type="protein sequence ID" value="TraesROB_scaffold_025493_01G000300.1"/>
    <property type="gene ID" value="TraesROB_scaffold_025493_01G000300"/>
</dbReference>
<evidence type="ECO:0000256" key="1">
    <source>
        <dbReference type="SAM" id="MobiDB-lite"/>
    </source>
</evidence>
<keyword evidence="2" id="KW-0732">Signal</keyword>
<dbReference type="Proteomes" id="UP000019116">
    <property type="component" value="Chromosome 1D"/>
</dbReference>
<dbReference type="AlphaFoldDB" id="A0A3B6A0V3"/>
<sequence length="104" mass="10879">MGSPTRTRPSSSSDKRGGAPTMRLVWAFLAVLLLVLLRCSPCQGRKLPVADQEQGGKVMHFEGGLVLRVSPSHDGEAASAAAAPRGFSRAARSMRSVPSPGVGH</sequence>
<dbReference type="Gramene" id="TraesPARA_EIv1.0_0308400.1">
    <property type="protein sequence ID" value="TraesPARA_EIv1.0_0308400.1.CDS1"/>
    <property type="gene ID" value="TraesPARA_EIv1.0_0308400"/>
</dbReference>
<feature type="signal peptide" evidence="2">
    <location>
        <begin position="1"/>
        <end position="44"/>
    </location>
</feature>
<protein>
    <submittedName>
        <fullName evidence="3">Uncharacterized protein</fullName>
    </submittedName>
</protein>
<reference evidence="3" key="1">
    <citation type="submission" date="2018-08" db="EMBL/GenBank/DDBJ databases">
        <authorList>
            <person name="Rossello M."/>
        </authorList>
    </citation>
    <scope>NUCLEOTIDE SEQUENCE [LARGE SCALE GENOMIC DNA]</scope>
    <source>
        <strain evidence="3">cv. Chinese Spring</strain>
    </source>
</reference>
<dbReference type="OrthoDB" id="690639at2759"/>
<feature type="chain" id="PRO_5043170886" evidence="2">
    <location>
        <begin position="45"/>
        <end position="104"/>
    </location>
</feature>
<dbReference type="Gramene" id="TraesNOR1D03G00553330.1">
    <property type="protein sequence ID" value="TraesNOR1D03G00553330.1.CDS1"/>
    <property type="gene ID" value="TraesNOR1D03G00553330"/>
</dbReference>
<dbReference type="EnsemblPlants" id="TraesCS1D02G352800.1">
    <property type="protein sequence ID" value="TraesCS1D02G352800.1.cds1"/>
    <property type="gene ID" value="TraesCS1D02G352800"/>
</dbReference>
<name>A0A3B6A0V3_WHEAT</name>
<reference evidence="3" key="2">
    <citation type="submission" date="2018-10" db="UniProtKB">
        <authorList>
            <consortium name="EnsemblPlants"/>
        </authorList>
    </citation>
    <scope>IDENTIFICATION</scope>
</reference>
<dbReference type="Gramene" id="TraesSTA1D03G00543900.1">
    <property type="protein sequence ID" value="TraesSTA1D03G00543900.1.CDS1"/>
    <property type="gene ID" value="TraesSTA1D03G00543900"/>
</dbReference>
<dbReference type="Gramene" id="TraesARI1D03G00551580.1">
    <property type="protein sequence ID" value="TraesARI1D03G00551580.1.CDS1"/>
    <property type="gene ID" value="TraesARI1D03G00551580"/>
</dbReference>
<dbReference type="Gramene" id="TraesCS1D03G0829600.1">
    <property type="protein sequence ID" value="TraesCS1D03G0829600.1.CDS1"/>
    <property type="gene ID" value="TraesCS1D03G0829600"/>
</dbReference>
<dbReference type="Gramene" id="TraesCS1D02G352800.1">
    <property type="protein sequence ID" value="TraesCS1D02G352800.1.cds1"/>
    <property type="gene ID" value="TraesCS1D02G352800"/>
</dbReference>